<dbReference type="EMBL" id="CAXKWB010009698">
    <property type="protein sequence ID" value="CAL4095748.1"/>
    <property type="molecule type" value="Genomic_DNA"/>
</dbReference>
<dbReference type="Proteomes" id="UP001497623">
    <property type="component" value="Unassembled WGS sequence"/>
</dbReference>
<keyword evidence="2" id="KW-1185">Reference proteome</keyword>
<evidence type="ECO:0000313" key="2">
    <source>
        <dbReference type="Proteomes" id="UP001497623"/>
    </source>
</evidence>
<organism evidence="1 2">
    <name type="scientific">Meganyctiphanes norvegica</name>
    <name type="common">Northern krill</name>
    <name type="synonym">Thysanopoda norvegica</name>
    <dbReference type="NCBI Taxonomy" id="48144"/>
    <lineage>
        <taxon>Eukaryota</taxon>
        <taxon>Metazoa</taxon>
        <taxon>Ecdysozoa</taxon>
        <taxon>Arthropoda</taxon>
        <taxon>Crustacea</taxon>
        <taxon>Multicrustacea</taxon>
        <taxon>Malacostraca</taxon>
        <taxon>Eumalacostraca</taxon>
        <taxon>Eucarida</taxon>
        <taxon>Euphausiacea</taxon>
        <taxon>Euphausiidae</taxon>
        <taxon>Meganyctiphanes</taxon>
    </lineage>
</organism>
<evidence type="ECO:0000313" key="1">
    <source>
        <dbReference type="EMBL" id="CAL4095748.1"/>
    </source>
</evidence>
<reference evidence="1 2" key="1">
    <citation type="submission" date="2024-05" db="EMBL/GenBank/DDBJ databases">
        <authorList>
            <person name="Wallberg A."/>
        </authorList>
    </citation>
    <scope>NUCLEOTIDE SEQUENCE [LARGE SCALE GENOMIC DNA]</scope>
</reference>
<comment type="caution">
    <text evidence="1">The sequence shown here is derived from an EMBL/GenBank/DDBJ whole genome shotgun (WGS) entry which is preliminary data.</text>
</comment>
<accession>A0AAV2QTN1</accession>
<dbReference type="AlphaFoldDB" id="A0AAV2QTN1"/>
<sequence length="110" mass="12459">MRCLLRRHLNSSISEPAFECLPNASLKLNNLSGKFFITSGFRLPQKFLRSLHNLLFVRVRRASVGINSSGISHSLQKYKRFTEMFCSSSASSFKTSGWIVAIQSRMVEIS</sequence>
<gene>
    <name evidence="1" type="ORF">MNOR_LOCUS15480</name>
</gene>
<name>A0AAV2QTN1_MEGNR</name>
<protein>
    <submittedName>
        <fullName evidence="1">Uncharacterized protein</fullName>
    </submittedName>
</protein>
<proteinExistence type="predicted"/>